<keyword evidence="7 8" id="KW-0472">Membrane</keyword>
<keyword evidence="6 8" id="KW-1133">Transmembrane helix</keyword>
<keyword evidence="5" id="KW-0029">Amino-acid transport</keyword>
<evidence type="ECO:0000256" key="6">
    <source>
        <dbReference type="ARBA" id="ARBA00022989"/>
    </source>
</evidence>
<dbReference type="GeneID" id="101489259"/>
<reference evidence="9" key="1">
    <citation type="journal article" date="2013" name="Nat. Biotechnol.">
        <title>Draft genome sequence of chickpea (Cicer arietinum) provides a resource for trait improvement.</title>
        <authorList>
            <person name="Varshney R.K."/>
            <person name="Song C."/>
            <person name="Saxena R.K."/>
            <person name="Azam S."/>
            <person name="Yu S."/>
            <person name="Sharpe A.G."/>
            <person name="Cannon S."/>
            <person name="Baek J."/>
            <person name="Rosen B.D."/>
            <person name="Tar'an B."/>
            <person name="Millan T."/>
            <person name="Zhang X."/>
            <person name="Ramsay L.D."/>
            <person name="Iwata A."/>
            <person name="Wang Y."/>
            <person name="Nelson W."/>
            <person name="Farmer A.D."/>
            <person name="Gaur P.M."/>
            <person name="Soderlund C."/>
            <person name="Penmetsa R.V."/>
            <person name="Xu C."/>
            <person name="Bharti A.K."/>
            <person name="He W."/>
            <person name="Winter P."/>
            <person name="Zhao S."/>
            <person name="Hane J.K."/>
            <person name="Carrasquilla-Garcia N."/>
            <person name="Condie J.A."/>
            <person name="Upadhyaya H.D."/>
            <person name="Luo M.C."/>
            <person name="Thudi M."/>
            <person name="Gowda C.L."/>
            <person name="Singh N.P."/>
            <person name="Lichtenzveig J."/>
            <person name="Gali K.K."/>
            <person name="Rubio J."/>
            <person name="Nadarajan N."/>
            <person name="Dolezel J."/>
            <person name="Bansal K.C."/>
            <person name="Xu X."/>
            <person name="Edwards D."/>
            <person name="Zhang G."/>
            <person name="Kahl G."/>
            <person name="Gil J."/>
            <person name="Singh K.B."/>
            <person name="Datta S.K."/>
            <person name="Jackson S.A."/>
            <person name="Wang J."/>
            <person name="Cook D.R."/>
        </authorList>
    </citation>
    <scope>NUCLEOTIDE SEQUENCE [LARGE SCALE GENOMIC DNA]</scope>
    <source>
        <strain evidence="9">cv. CDC Frontier</strain>
    </source>
</reference>
<dbReference type="KEGG" id="cam:101489259"/>
<dbReference type="STRING" id="3827.A0A1S2XMV0"/>
<proteinExistence type="inferred from homology"/>
<gene>
    <name evidence="10" type="primary">LOC101489259</name>
</gene>
<evidence type="ECO:0000313" key="10">
    <source>
        <dbReference type="RefSeq" id="XP_004491762.1"/>
    </source>
</evidence>
<protein>
    <submittedName>
        <fullName evidence="10">Protein GLUTAMINE DUMPER 5-like</fullName>
    </submittedName>
</protein>
<evidence type="ECO:0000256" key="7">
    <source>
        <dbReference type="ARBA" id="ARBA00023136"/>
    </source>
</evidence>
<evidence type="ECO:0000256" key="8">
    <source>
        <dbReference type="SAM" id="Phobius"/>
    </source>
</evidence>
<dbReference type="PANTHER" id="PTHR33228">
    <property type="entry name" value="PROTEIN GLUTAMINE DUMPER 4-RELATED"/>
    <property type="match status" value="1"/>
</dbReference>
<organism evidence="9 10">
    <name type="scientific">Cicer arietinum</name>
    <name type="common">Chickpea</name>
    <name type="synonym">Garbanzo</name>
    <dbReference type="NCBI Taxonomy" id="3827"/>
    <lineage>
        <taxon>Eukaryota</taxon>
        <taxon>Viridiplantae</taxon>
        <taxon>Streptophyta</taxon>
        <taxon>Embryophyta</taxon>
        <taxon>Tracheophyta</taxon>
        <taxon>Spermatophyta</taxon>
        <taxon>Magnoliopsida</taxon>
        <taxon>eudicotyledons</taxon>
        <taxon>Gunneridae</taxon>
        <taxon>Pentapetalae</taxon>
        <taxon>rosids</taxon>
        <taxon>fabids</taxon>
        <taxon>Fabales</taxon>
        <taxon>Fabaceae</taxon>
        <taxon>Papilionoideae</taxon>
        <taxon>50 kb inversion clade</taxon>
        <taxon>NPAAA clade</taxon>
        <taxon>Hologalegina</taxon>
        <taxon>IRL clade</taxon>
        <taxon>Cicereae</taxon>
        <taxon>Cicer</taxon>
    </lineage>
</organism>
<evidence type="ECO:0000256" key="5">
    <source>
        <dbReference type="ARBA" id="ARBA00022970"/>
    </source>
</evidence>
<evidence type="ECO:0000313" key="9">
    <source>
        <dbReference type="Proteomes" id="UP000087171"/>
    </source>
</evidence>
<evidence type="ECO:0000256" key="4">
    <source>
        <dbReference type="ARBA" id="ARBA00022692"/>
    </source>
</evidence>
<dbReference type="AlphaFoldDB" id="A0A1S2XMV0"/>
<evidence type="ECO:0000256" key="1">
    <source>
        <dbReference type="ARBA" id="ARBA00004167"/>
    </source>
</evidence>
<evidence type="ECO:0000256" key="3">
    <source>
        <dbReference type="ARBA" id="ARBA00022448"/>
    </source>
</evidence>
<name>A0A1S2XMV0_CICAR</name>
<dbReference type="GO" id="GO:0016020">
    <property type="term" value="C:membrane"/>
    <property type="evidence" value="ECO:0007669"/>
    <property type="project" value="UniProtKB-SubCell"/>
</dbReference>
<comment type="similarity">
    <text evidence="2">Belongs to the GLUTAMINE DUMPER 1 (TC 9.B.60) family.</text>
</comment>
<dbReference type="PaxDb" id="3827-XP_004491762.1"/>
<feature type="transmembrane region" description="Helical" evidence="8">
    <location>
        <begin position="24"/>
        <end position="46"/>
    </location>
</feature>
<accession>A0A1S2XMV0</accession>
<dbReference type="InterPro" id="IPR040359">
    <property type="entry name" value="GDU"/>
</dbReference>
<dbReference type="GO" id="GO:0080143">
    <property type="term" value="P:regulation of amino acid export"/>
    <property type="evidence" value="ECO:0007669"/>
    <property type="project" value="InterPro"/>
</dbReference>
<comment type="subcellular location">
    <subcellularLocation>
        <location evidence="1">Membrane</location>
        <topology evidence="1">Single-pass membrane protein</topology>
    </subcellularLocation>
</comment>
<dbReference type="Proteomes" id="UP000087171">
    <property type="component" value="Chromosome Ca3"/>
</dbReference>
<dbReference type="GO" id="GO:0006865">
    <property type="term" value="P:amino acid transport"/>
    <property type="evidence" value="ECO:0007669"/>
    <property type="project" value="UniProtKB-KW"/>
</dbReference>
<keyword evidence="9" id="KW-1185">Reference proteome</keyword>
<sequence length="111" mass="11820">MGPSSTLSTNSTMSVSSKNLSSPIPYLFGGLAFMLGVIAIALFILACSFRKQHSSSTTSSDHEEKPSNMHVVDMDQVSLEPKIVVIMAGESNPTYLAEPVSSMYESSTIGI</sequence>
<keyword evidence="4 8" id="KW-0812">Transmembrane</keyword>
<evidence type="ECO:0000256" key="2">
    <source>
        <dbReference type="ARBA" id="ARBA00009977"/>
    </source>
</evidence>
<keyword evidence="3" id="KW-0813">Transport</keyword>
<dbReference type="PANTHER" id="PTHR33228:SF64">
    <property type="entry name" value="PROTEIN, PUTATIVE-RELATED"/>
    <property type="match status" value="1"/>
</dbReference>
<reference evidence="10" key="2">
    <citation type="submission" date="2025-08" db="UniProtKB">
        <authorList>
            <consortium name="RefSeq"/>
        </authorList>
    </citation>
    <scope>IDENTIFICATION</scope>
    <source>
        <tissue evidence="10">Etiolated seedlings</tissue>
    </source>
</reference>
<dbReference type="eggNOG" id="ENOG502S4AK">
    <property type="taxonomic scope" value="Eukaryota"/>
</dbReference>
<dbReference type="RefSeq" id="XP_004491762.1">
    <property type="nucleotide sequence ID" value="XM_004491705.3"/>
</dbReference>
<dbReference type="OrthoDB" id="770444at2759"/>